<dbReference type="EMBL" id="JBHTIR010000217">
    <property type="protein sequence ID" value="MFD0850994.1"/>
    <property type="molecule type" value="Genomic_DNA"/>
</dbReference>
<dbReference type="SUPFAM" id="SSF111069">
    <property type="entry name" value="Hypothetical protein yfbM"/>
    <property type="match status" value="1"/>
</dbReference>
<dbReference type="InterPro" id="IPR035944">
    <property type="entry name" value="YfbM-like_sf"/>
</dbReference>
<evidence type="ECO:0000313" key="1">
    <source>
        <dbReference type="EMBL" id="MFD0850994.1"/>
    </source>
</evidence>
<dbReference type="Proteomes" id="UP001597083">
    <property type="component" value="Unassembled WGS sequence"/>
</dbReference>
<organism evidence="1 2">
    <name type="scientific">Actinomadura adrarensis</name>
    <dbReference type="NCBI Taxonomy" id="1819600"/>
    <lineage>
        <taxon>Bacteria</taxon>
        <taxon>Bacillati</taxon>
        <taxon>Actinomycetota</taxon>
        <taxon>Actinomycetes</taxon>
        <taxon>Streptosporangiales</taxon>
        <taxon>Thermomonosporaceae</taxon>
        <taxon>Actinomadura</taxon>
    </lineage>
</organism>
<sequence length="157" mass="17859">MLGVHFAITGDQERLLLNADDETLGDLLEDIEENWPYHDPKLDTDKAWDAIHRCLGDGTLSPDGPAYPLSHAVLGGRHMHDEIYVVHVTATEVQDVAEALQPITKTWIRTRYNAIDDPDYSPHNEKDFEYTWANFTDMQAFYERAAKAQRAVIFTAT</sequence>
<comment type="caution">
    <text evidence="1">The sequence shown here is derived from an EMBL/GenBank/DDBJ whole genome shotgun (WGS) entry which is preliminary data.</text>
</comment>
<proteinExistence type="predicted"/>
<dbReference type="Pfam" id="PF08974">
    <property type="entry name" value="DUF1877"/>
    <property type="match status" value="1"/>
</dbReference>
<evidence type="ECO:0000313" key="2">
    <source>
        <dbReference type="Proteomes" id="UP001597083"/>
    </source>
</evidence>
<gene>
    <name evidence="1" type="ORF">ACFQ07_02060</name>
</gene>
<dbReference type="Gene3D" id="3.40.1760.10">
    <property type="entry name" value="YfbM-like super family"/>
    <property type="match status" value="1"/>
</dbReference>
<name>A0ABW3C947_9ACTN</name>
<dbReference type="InterPro" id="IPR015068">
    <property type="entry name" value="DUF1877"/>
</dbReference>
<protein>
    <submittedName>
        <fullName evidence="1">YfbM family protein</fullName>
    </submittedName>
</protein>
<accession>A0ABW3C947</accession>
<keyword evidence="2" id="KW-1185">Reference proteome</keyword>
<reference evidence="2" key="1">
    <citation type="journal article" date="2019" name="Int. J. Syst. Evol. Microbiol.">
        <title>The Global Catalogue of Microorganisms (GCM) 10K type strain sequencing project: providing services to taxonomists for standard genome sequencing and annotation.</title>
        <authorList>
            <consortium name="The Broad Institute Genomics Platform"/>
            <consortium name="The Broad Institute Genome Sequencing Center for Infectious Disease"/>
            <person name="Wu L."/>
            <person name="Ma J."/>
        </authorList>
    </citation>
    <scope>NUCLEOTIDE SEQUENCE [LARGE SCALE GENOMIC DNA]</scope>
    <source>
        <strain evidence="2">JCM 31696</strain>
    </source>
</reference>